<keyword evidence="1" id="KW-1133">Transmembrane helix</keyword>
<evidence type="ECO:0000256" key="1">
    <source>
        <dbReference type="SAM" id="Phobius"/>
    </source>
</evidence>
<feature type="transmembrane region" description="Helical" evidence="1">
    <location>
        <begin position="469"/>
        <end position="491"/>
    </location>
</feature>
<dbReference type="Pfam" id="PF11374">
    <property type="entry name" value="DUF3176"/>
    <property type="match status" value="1"/>
</dbReference>
<reference evidence="2 3" key="1">
    <citation type="journal article" date="2025" name="Microbiol. Resour. Announc.">
        <title>Draft genome sequences for Neonectria magnoliae and Neonectria punicea, canker pathogens of Liriodendron tulipifera and Acer saccharum in West Virginia.</title>
        <authorList>
            <person name="Petronek H.M."/>
            <person name="Kasson M.T."/>
            <person name="Metheny A.M."/>
            <person name="Stauder C.M."/>
            <person name="Lovett B."/>
            <person name="Lynch S.C."/>
            <person name="Garnas J.R."/>
            <person name="Kasson L.R."/>
            <person name="Stajich J.E."/>
        </authorList>
    </citation>
    <scope>NUCLEOTIDE SEQUENCE [LARGE SCALE GENOMIC DNA]</scope>
    <source>
        <strain evidence="2 3">NRRL 64653</strain>
    </source>
</reference>
<keyword evidence="1" id="KW-0812">Transmembrane</keyword>
<feature type="transmembrane region" description="Helical" evidence="1">
    <location>
        <begin position="26"/>
        <end position="52"/>
    </location>
</feature>
<comment type="caution">
    <text evidence="2">The sequence shown here is derived from an EMBL/GenBank/DDBJ whole genome shotgun (WGS) entry which is preliminary data.</text>
</comment>
<keyword evidence="1" id="KW-0472">Membrane</keyword>
<dbReference type="Proteomes" id="UP001498476">
    <property type="component" value="Unassembled WGS sequence"/>
</dbReference>
<dbReference type="PANTHER" id="PTHR35394:SF5">
    <property type="entry name" value="DUF3176 DOMAIN-CONTAINING PROTEIN"/>
    <property type="match status" value="1"/>
</dbReference>
<accession>A0ABR1GZA7</accession>
<sequence>MSALIGLVIVLSVEHDKPLSTWTLPISLNTVISLLAVAIKAPLAFVVGAGLAQGKWAWFAKRQGPLSAFVTIEEAGRGPLGCLTLLWELKLRHWVSFGAAVTLGLLVLDPFIQGVISYEGDDSTATDSTASILRASTLDVGYQQFVGANTFQYEGTTFSTCNNFFPDISIISTAQIGFFNMSAMKAAEPPGMTCRTDVSSHLNKSTVVGDFRECGDAVSPTISNYTQFDIPYGRNKTLFYRRRNGEFNERQDCAQARTNLSISFRPQDTYSFQHLDTLLASFITLDAQTEYWDAKSLWEDTKMRATECAMSYCIQTYHPTMMNGKIEQRLLSTSFERAQDSWQSSLDNAKTLKAVEDQVGKSLASFSGFDSCDVVPRTDLQLKLLNGSANLPNEVQRVFNISQKSILSTMAGLDTATSTTINKVLSNSTNITASFENSARLLSYRMSEIDSSRVSGTTQQWVVYIRVRWPFLAAPIAMVLGGVIFATGVIMESQKLRLDIFKADPLKMLVCGFDDETRGYIKVNKMSENDLKQATMGLGKGEDGVELSLKPL</sequence>
<keyword evidence="3" id="KW-1185">Reference proteome</keyword>
<evidence type="ECO:0000313" key="3">
    <source>
        <dbReference type="Proteomes" id="UP001498476"/>
    </source>
</evidence>
<dbReference type="InterPro" id="IPR021514">
    <property type="entry name" value="DUF3176"/>
</dbReference>
<evidence type="ECO:0000313" key="2">
    <source>
        <dbReference type="EMBL" id="KAK7414082.1"/>
    </source>
</evidence>
<protein>
    <submittedName>
        <fullName evidence="2">Uncharacterized protein</fullName>
    </submittedName>
</protein>
<dbReference type="PANTHER" id="PTHR35394">
    <property type="entry name" value="DUF3176 DOMAIN-CONTAINING PROTEIN"/>
    <property type="match status" value="1"/>
</dbReference>
<gene>
    <name evidence="2" type="ORF">QQX98_007025</name>
</gene>
<name>A0ABR1GZA7_9HYPO</name>
<dbReference type="EMBL" id="JAZAVJ010000111">
    <property type="protein sequence ID" value="KAK7414082.1"/>
    <property type="molecule type" value="Genomic_DNA"/>
</dbReference>
<proteinExistence type="predicted"/>
<organism evidence="2 3">
    <name type="scientific">Neonectria punicea</name>
    <dbReference type="NCBI Taxonomy" id="979145"/>
    <lineage>
        <taxon>Eukaryota</taxon>
        <taxon>Fungi</taxon>
        <taxon>Dikarya</taxon>
        <taxon>Ascomycota</taxon>
        <taxon>Pezizomycotina</taxon>
        <taxon>Sordariomycetes</taxon>
        <taxon>Hypocreomycetidae</taxon>
        <taxon>Hypocreales</taxon>
        <taxon>Nectriaceae</taxon>
        <taxon>Neonectria</taxon>
    </lineage>
</organism>